<organism evidence="1 2">
    <name type="scientific">Fictibacillus barbaricus</name>
    <dbReference type="NCBI Taxonomy" id="182136"/>
    <lineage>
        <taxon>Bacteria</taxon>
        <taxon>Bacillati</taxon>
        <taxon>Bacillota</taxon>
        <taxon>Bacilli</taxon>
        <taxon>Bacillales</taxon>
        <taxon>Fictibacillaceae</taxon>
        <taxon>Fictibacillus</taxon>
    </lineage>
</organism>
<dbReference type="Gene3D" id="3.40.50.720">
    <property type="entry name" value="NAD(P)-binding Rossmann-like Domain"/>
    <property type="match status" value="1"/>
</dbReference>
<dbReference type="InterPro" id="IPR023181">
    <property type="entry name" value="Homospermid_syn-like_C"/>
</dbReference>
<evidence type="ECO:0000313" key="1">
    <source>
        <dbReference type="EMBL" id="MDR7073993.1"/>
    </source>
</evidence>
<evidence type="ECO:0000313" key="2">
    <source>
        <dbReference type="Proteomes" id="UP001258181"/>
    </source>
</evidence>
<proteinExistence type="predicted"/>
<name>A0ABU1U3K4_9BACL</name>
<accession>A0ABU1U3K4</accession>
<protein>
    <submittedName>
        <fullName evidence="1">Homospermidine synthase</fullName>
    </submittedName>
</protein>
<dbReference type="RefSeq" id="WP_310260217.1">
    <property type="nucleotide sequence ID" value="NZ_JAVDWA010000005.1"/>
</dbReference>
<comment type="caution">
    <text evidence="1">The sequence shown here is derived from an EMBL/GenBank/DDBJ whole genome shotgun (WGS) entry which is preliminary data.</text>
</comment>
<reference evidence="1 2" key="1">
    <citation type="submission" date="2023-07" db="EMBL/GenBank/DDBJ databases">
        <title>Sorghum-associated microbial communities from plants grown in Nebraska, USA.</title>
        <authorList>
            <person name="Schachtman D."/>
        </authorList>
    </citation>
    <scope>NUCLEOTIDE SEQUENCE [LARGE SCALE GENOMIC DNA]</scope>
    <source>
        <strain evidence="1 2">BE211</strain>
    </source>
</reference>
<keyword evidence="2" id="KW-1185">Reference proteome</keyword>
<dbReference type="Proteomes" id="UP001258181">
    <property type="component" value="Unassembled WGS sequence"/>
</dbReference>
<dbReference type="EMBL" id="JAVDWA010000005">
    <property type="protein sequence ID" value="MDR7073993.1"/>
    <property type="molecule type" value="Genomic_DNA"/>
</dbReference>
<sequence length="422" mass="48189">MTQLKTPPVITLLGSGGGVAKAILALLNQSVQDKNDPIYNLIRLSNIHLIDLKQKPLVYFKDLYPNLINQLIFHEFDLNNLDLFREHLTATKTNLVIDVSWADTVEMLSCCNELGVSYINTALENRGVDEDETLYGFPLAERIISFESNKEKFTNTTAIVGSGMNPGVVQWMAHKLIHQSSKPPIACYIVEHDTSFFKDQKMVDSKTLCTAWSVECFLDEAILSYPMYVSHHIPLYLYEQVYQTEYTVKLGNKEFKGCLMPHEEVLSLGKLYDMEIGFLYRVNEHTTQIIRDNLHQVDDLWDWNHQLIDPSLGEIEGEDLVGVLLVYDDHEEYIYNVMNTNEIYSKFQTNATYFQVACGLFGGIASLLLDSLPSGAHYVDELLLKTNSKYGDYLSYHMKDFVTGKNEASDGLLHQRLNRIQK</sequence>
<gene>
    <name evidence="1" type="ORF">J2X07_002983</name>
</gene>
<dbReference type="Gene3D" id="3.30.360.30">
    <property type="entry name" value="homospermidine synthase like"/>
    <property type="match status" value="1"/>
</dbReference>